<dbReference type="GO" id="GO:0032299">
    <property type="term" value="C:ribonuclease H2 complex"/>
    <property type="evidence" value="ECO:0007669"/>
    <property type="project" value="TreeGrafter"/>
</dbReference>
<feature type="binding site" evidence="14 15">
    <location>
        <position position="21"/>
    </location>
    <ligand>
        <name>a divalent metal cation</name>
        <dbReference type="ChEBI" id="CHEBI:60240"/>
    </ligand>
</feature>
<comment type="similarity">
    <text evidence="5 14 16">Belongs to the RNase HII family.</text>
</comment>
<evidence type="ECO:0000256" key="4">
    <source>
        <dbReference type="ARBA" id="ARBA00004496"/>
    </source>
</evidence>
<dbReference type="GO" id="GO:0006298">
    <property type="term" value="P:mismatch repair"/>
    <property type="evidence" value="ECO:0007669"/>
    <property type="project" value="TreeGrafter"/>
</dbReference>
<evidence type="ECO:0000313" key="19">
    <source>
        <dbReference type="Proteomes" id="UP000218767"/>
    </source>
</evidence>
<dbReference type="NCBIfam" id="NF000596">
    <property type="entry name" value="PRK00015.1-4"/>
    <property type="match status" value="1"/>
</dbReference>
<dbReference type="InterPro" id="IPR022898">
    <property type="entry name" value="RNase_HII"/>
</dbReference>
<dbReference type="InterPro" id="IPR001352">
    <property type="entry name" value="RNase_HII/HIII"/>
</dbReference>
<evidence type="ECO:0000256" key="8">
    <source>
        <dbReference type="ARBA" id="ARBA00022490"/>
    </source>
</evidence>
<dbReference type="FunFam" id="3.30.420.10:FF:000006">
    <property type="entry name" value="Ribonuclease HII"/>
    <property type="match status" value="1"/>
</dbReference>
<reference evidence="19" key="1">
    <citation type="submission" date="2017-08" db="EMBL/GenBank/DDBJ databases">
        <title>A dynamic microbial community with high functional redundancy inhabits the cold, oxic subseafloor aquifer.</title>
        <authorList>
            <person name="Tully B.J."/>
            <person name="Wheat C.G."/>
            <person name="Glazer B.T."/>
            <person name="Huber J.A."/>
        </authorList>
    </citation>
    <scope>NUCLEOTIDE SEQUENCE [LARGE SCALE GENOMIC DNA]</scope>
</reference>
<dbReference type="InterPro" id="IPR012337">
    <property type="entry name" value="RNaseH-like_sf"/>
</dbReference>
<keyword evidence="11 14" id="KW-0255">Endonuclease</keyword>
<evidence type="ECO:0000256" key="6">
    <source>
        <dbReference type="ARBA" id="ARBA00012180"/>
    </source>
</evidence>
<keyword evidence="13 14" id="KW-0464">Manganese</keyword>
<name>A0A2A4XD73_9GAMM</name>
<sequence>MTREPSFSPASEPYTLIAGTDEVGRGPLAGDVVAAAVILDPAKPVSGLADSKKLSLKQRLACFDAIVQNAHCYAIGRASVQEIEQINILHASMLAMSRAIAGLKVQPEFVYVDGNRCPKWEYPSEAVVKGDSLVPSISAASIIAKVTRDKEMQEMDLQYPGYSFASNMGYPTPAHLAALESLGITPIHRRTFAPVARILKVPESP</sequence>
<dbReference type="InterPro" id="IPR036397">
    <property type="entry name" value="RNaseH_sf"/>
</dbReference>
<comment type="cofactor">
    <cofactor evidence="14 15">
        <name>Mn(2+)</name>
        <dbReference type="ChEBI" id="CHEBI:29035"/>
    </cofactor>
    <cofactor evidence="14 15">
        <name>Mg(2+)</name>
        <dbReference type="ChEBI" id="CHEBI:18420"/>
    </cofactor>
    <text evidence="14 15">Manganese or magnesium. Binds 1 divalent metal ion per monomer in the absence of substrate. May bind a second metal ion after substrate binding.</text>
</comment>
<gene>
    <name evidence="14" type="primary">rnhB</name>
    <name evidence="18" type="ORF">COB20_03665</name>
</gene>
<dbReference type="CDD" id="cd07182">
    <property type="entry name" value="RNase_HII_bacteria_HII_like"/>
    <property type="match status" value="1"/>
</dbReference>
<evidence type="ECO:0000256" key="9">
    <source>
        <dbReference type="ARBA" id="ARBA00022722"/>
    </source>
</evidence>
<evidence type="ECO:0000259" key="17">
    <source>
        <dbReference type="PROSITE" id="PS51975"/>
    </source>
</evidence>
<feature type="binding site" evidence="14 15">
    <location>
        <position position="113"/>
    </location>
    <ligand>
        <name>a divalent metal cation</name>
        <dbReference type="ChEBI" id="CHEBI:60240"/>
    </ligand>
</feature>
<dbReference type="GO" id="GO:0003723">
    <property type="term" value="F:RNA binding"/>
    <property type="evidence" value="ECO:0007669"/>
    <property type="project" value="UniProtKB-UniRule"/>
</dbReference>
<dbReference type="PROSITE" id="PS51975">
    <property type="entry name" value="RNASE_H_2"/>
    <property type="match status" value="1"/>
</dbReference>
<evidence type="ECO:0000256" key="12">
    <source>
        <dbReference type="ARBA" id="ARBA00022801"/>
    </source>
</evidence>
<evidence type="ECO:0000256" key="3">
    <source>
        <dbReference type="ARBA" id="ARBA00004065"/>
    </source>
</evidence>
<dbReference type="PANTHER" id="PTHR10954">
    <property type="entry name" value="RIBONUCLEASE H2 SUBUNIT A"/>
    <property type="match status" value="1"/>
</dbReference>
<dbReference type="Pfam" id="PF01351">
    <property type="entry name" value="RNase_HII"/>
    <property type="match status" value="1"/>
</dbReference>
<keyword evidence="12 14" id="KW-0378">Hydrolase</keyword>
<evidence type="ECO:0000256" key="15">
    <source>
        <dbReference type="PROSITE-ProRule" id="PRU01319"/>
    </source>
</evidence>
<dbReference type="AlphaFoldDB" id="A0A2A4XD73"/>
<comment type="catalytic activity">
    <reaction evidence="1 14 15 16">
        <text>Endonucleolytic cleavage to 5'-phosphomonoester.</text>
        <dbReference type="EC" id="3.1.26.4"/>
    </reaction>
</comment>
<dbReference type="HAMAP" id="MF_00052_B">
    <property type="entry name" value="RNase_HII_B"/>
    <property type="match status" value="1"/>
</dbReference>
<evidence type="ECO:0000256" key="7">
    <source>
        <dbReference type="ARBA" id="ARBA00019179"/>
    </source>
</evidence>
<dbReference type="GO" id="GO:0030145">
    <property type="term" value="F:manganese ion binding"/>
    <property type="evidence" value="ECO:0007669"/>
    <property type="project" value="UniProtKB-UniRule"/>
</dbReference>
<evidence type="ECO:0000256" key="2">
    <source>
        <dbReference type="ARBA" id="ARBA00001946"/>
    </source>
</evidence>
<comment type="subcellular location">
    <subcellularLocation>
        <location evidence="4 14">Cytoplasm</location>
    </subcellularLocation>
</comment>
<dbReference type="PANTHER" id="PTHR10954:SF18">
    <property type="entry name" value="RIBONUCLEASE HII"/>
    <property type="match status" value="1"/>
</dbReference>
<evidence type="ECO:0000256" key="5">
    <source>
        <dbReference type="ARBA" id="ARBA00007383"/>
    </source>
</evidence>
<evidence type="ECO:0000313" key="18">
    <source>
        <dbReference type="EMBL" id="PCI80099.1"/>
    </source>
</evidence>
<dbReference type="EC" id="3.1.26.4" evidence="6 14"/>
<dbReference type="NCBIfam" id="NF000595">
    <property type="entry name" value="PRK00015.1-3"/>
    <property type="match status" value="1"/>
</dbReference>
<dbReference type="SUPFAM" id="SSF53098">
    <property type="entry name" value="Ribonuclease H-like"/>
    <property type="match status" value="1"/>
</dbReference>
<feature type="binding site" evidence="14 15">
    <location>
        <position position="22"/>
    </location>
    <ligand>
        <name>a divalent metal cation</name>
        <dbReference type="ChEBI" id="CHEBI:60240"/>
    </ligand>
</feature>
<evidence type="ECO:0000256" key="16">
    <source>
        <dbReference type="RuleBase" id="RU003515"/>
    </source>
</evidence>
<keyword evidence="8 14" id="KW-0963">Cytoplasm</keyword>
<evidence type="ECO:0000256" key="10">
    <source>
        <dbReference type="ARBA" id="ARBA00022723"/>
    </source>
</evidence>
<keyword evidence="9 14" id="KW-0540">Nuclease</keyword>
<evidence type="ECO:0000256" key="14">
    <source>
        <dbReference type="HAMAP-Rule" id="MF_00052"/>
    </source>
</evidence>
<keyword evidence="10 14" id="KW-0479">Metal-binding</keyword>
<dbReference type="GO" id="GO:0005737">
    <property type="term" value="C:cytoplasm"/>
    <property type="evidence" value="ECO:0007669"/>
    <property type="project" value="UniProtKB-SubCell"/>
</dbReference>
<protein>
    <recommendedName>
        <fullName evidence="7 14">Ribonuclease HII</fullName>
        <shortName evidence="14">RNase HII</shortName>
        <ecNumber evidence="6 14">3.1.26.4</ecNumber>
    </recommendedName>
</protein>
<evidence type="ECO:0000256" key="13">
    <source>
        <dbReference type="ARBA" id="ARBA00023211"/>
    </source>
</evidence>
<dbReference type="InterPro" id="IPR024567">
    <property type="entry name" value="RNase_HII/HIII_dom"/>
</dbReference>
<dbReference type="Proteomes" id="UP000218767">
    <property type="component" value="Unassembled WGS sequence"/>
</dbReference>
<dbReference type="GO" id="GO:0043137">
    <property type="term" value="P:DNA replication, removal of RNA primer"/>
    <property type="evidence" value="ECO:0007669"/>
    <property type="project" value="TreeGrafter"/>
</dbReference>
<evidence type="ECO:0000256" key="11">
    <source>
        <dbReference type="ARBA" id="ARBA00022759"/>
    </source>
</evidence>
<feature type="domain" description="RNase H type-2" evidence="17">
    <location>
        <begin position="15"/>
        <end position="204"/>
    </location>
</feature>
<dbReference type="GO" id="GO:0004523">
    <property type="term" value="F:RNA-DNA hybrid ribonuclease activity"/>
    <property type="evidence" value="ECO:0007669"/>
    <property type="project" value="UniProtKB-UniRule"/>
</dbReference>
<evidence type="ECO:0000256" key="1">
    <source>
        <dbReference type="ARBA" id="ARBA00000077"/>
    </source>
</evidence>
<comment type="cofactor">
    <cofactor evidence="2">
        <name>Mg(2+)</name>
        <dbReference type="ChEBI" id="CHEBI:18420"/>
    </cofactor>
</comment>
<comment type="caution">
    <text evidence="18">The sequence shown here is derived from an EMBL/GenBank/DDBJ whole genome shotgun (WGS) entry which is preliminary data.</text>
</comment>
<dbReference type="Gene3D" id="3.30.420.10">
    <property type="entry name" value="Ribonuclease H-like superfamily/Ribonuclease H"/>
    <property type="match status" value="1"/>
</dbReference>
<accession>A0A2A4XD73</accession>
<dbReference type="EMBL" id="NVUL01000012">
    <property type="protein sequence ID" value="PCI80099.1"/>
    <property type="molecule type" value="Genomic_DNA"/>
</dbReference>
<proteinExistence type="inferred from homology"/>
<comment type="function">
    <text evidence="3 14 16">Endonuclease that specifically degrades the RNA of RNA-DNA hybrids.</text>
</comment>
<organism evidence="18 19">
    <name type="scientific">SAR86 cluster bacterium</name>
    <dbReference type="NCBI Taxonomy" id="2030880"/>
    <lineage>
        <taxon>Bacteria</taxon>
        <taxon>Pseudomonadati</taxon>
        <taxon>Pseudomonadota</taxon>
        <taxon>Gammaproteobacteria</taxon>
        <taxon>SAR86 cluster</taxon>
    </lineage>
</organism>